<dbReference type="InterPro" id="IPR001633">
    <property type="entry name" value="EAL_dom"/>
</dbReference>
<dbReference type="InterPro" id="IPR043128">
    <property type="entry name" value="Rev_trsase/Diguanyl_cyclase"/>
</dbReference>
<sequence>MQKMFSAHLAAPIANLYDRFLRLGEGDQTAEEAERIRAVRLSVVGTSTPWMMAANVCNAVLTVFAFYGSPSATEVYVICGLILTVAVFTTLSWWRNRKRGMRERASLRGTVRAIIYAAILSGLWAALDVAAYHIADETQRMVLIALTVGMAGGGGFALATIPPASIVFCSTVAVGAAIALSRDPTIVGAYLFVLYLIFAAIIIRSSLAVCRSLTERVRAKLAADEQRDVINLLLNDFEENAADWLWGTDENLNLVRASSRFYDQMQVPEAMVIGKPLTGIMPFAEVGVEGMDCKENFITCLEARQSFRDQDICVELGGELAIWSLTAKAIQDETGQFCGYRGVGRDVTASRESRLRIEHMARHDPLTEVGNRVLLSEDFERAVSRYQRFGDPFSVLLLDLDRFKHINDNFGHAGGDELLRAIASILSQIRGESDTLARIGGDEFAILHVTGDDPQSAASLASRIIESLSKPISLRCGTAHVGVSIGIACAPIDGTDPDQLMRNADLALYRAKTDGRNRYRFFDSSLDAAARRRNLIEQELALAVAQESLTVNFQPLVDAQSRQVVCAEALLRWNHPTLGPISPGEFIPIAEESGQIGAIGSWVLRQACKHAVNWPDHIRVAVNLSSRQFLSPGLLPLVESALKQNGLPAHRLELEVTESLLMEKAIGVEQTLACLSRLGLRIALDDFGTGFSSLSYLRQYRFDKLKIDQSFISDLETNADSRAIVDAVIRLARDLRMSVAAEGVETRGQFDLLRQMGCGEIQGFLVGRPMPVDQFEEYLRQNSISVERLYA</sequence>
<dbReference type="SMART" id="SM00267">
    <property type="entry name" value="GGDEF"/>
    <property type="match status" value="1"/>
</dbReference>
<evidence type="ECO:0000259" key="2">
    <source>
        <dbReference type="PROSITE" id="PS50883"/>
    </source>
</evidence>
<evidence type="ECO:0000259" key="3">
    <source>
        <dbReference type="PROSITE" id="PS50887"/>
    </source>
</evidence>
<dbReference type="CDD" id="cd01948">
    <property type="entry name" value="EAL"/>
    <property type="match status" value="1"/>
</dbReference>
<dbReference type="InterPro" id="IPR035919">
    <property type="entry name" value="EAL_sf"/>
</dbReference>
<dbReference type="Gene3D" id="3.30.450.20">
    <property type="entry name" value="PAS domain"/>
    <property type="match status" value="1"/>
</dbReference>
<feature type="transmembrane region" description="Helical" evidence="1">
    <location>
        <begin position="50"/>
        <end position="69"/>
    </location>
</feature>
<dbReference type="PANTHER" id="PTHR44757:SF10">
    <property type="entry name" value="MEMBRANE PROTEIN"/>
    <property type="match status" value="1"/>
</dbReference>
<dbReference type="RefSeq" id="WP_203016557.1">
    <property type="nucleotide sequence ID" value="NZ_CP032405.1"/>
</dbReference>
<dbReference type="InterPro" id="IPR052155">
    <property type="entry name" value="Biofilm_reg_signaling"/>
</dbReference>
<dbReference type="Gene3D" id="3.20.20.450">
    <property type="entry name" value="EAL domain"/>
    <property type="match status" value="1"/>
</dbReference>
<dbReference type="NCBIfam" id="TIGR00254">
    <property type="entry name" value="GGDEF"/>
    <property type="match status" value="1"/>
</dbReference>
<dbReference type="Pfam" id="PF00563">
    <property type="entry name" value="EAL"/>
    <property type="match status" value="1"/>
</dbReference>
<dbReference type="Gene3D" id="3.30.70.270">
    <property type="match status" value="1"/>
</dbReference>
<gene>
    <name evidence="4" type="ORF">D4A92_19000</name>
</gene>
<dbReference type="InterPro" id="IPR013767">
    <property type="entry name" value="PAS_fold"/>
</dbReference>
<dbReference type="SUPFAM" id="SSF55785">
    <property type="entry name" value="PYP-like sensor domain (PAS domain)"/>
    <property type="match status" value="1"/>
</dbReference>
<organism evidence="4 5">
    <name type="scientific">Rhizobium rosettiformans</name>
    <dbReference type="NCBI Taxonomy" id="1368430"/>
    <lineage>
        <taxon>Bacteria</taxon>
        <taxon>Pseudomonadati</taxon>
        <taxon>Pseudomonadota</taxon>
        <taxon>Alphaproteobacteria</taxon>
        <taxon>Hyphomicrobiales</taxon>
        <taxon>Rhizobiaceae</taxon>
        <taxon>Rhizobium/Agrobacterium group</taxon>
        <taxon>Rhizobium</taxon>
    </lineage>
</organism>
<dbReference type="EMBL" id="CP032405">
    <property type="protein sequence ID" value="QRF53385.1"/>
    <property type="molecule type" value="Genomic_DNA"/>
</dbReference>
<protein>
    <submittedName>
        <fullName evidence="4">EAL domain-containing protein</fullName>
    </submittedName>
</protein>
<dbReference type="InterPro" id="IPR029787">
    <property type="entry name" value="Nucleotide_cyclase"/>
</dbReference>
<keyword evidence="1" id="KW-0472">Membrane</keyword>
<dbReference type="PANTHER" id="PTHR44757">
    <property type="entry name" value="DIGUANYLATE CYCLASE DGCP"/>
    <property type="match status" value="1"/>
</dbReference>
<keyword evidence="1" id="KW-1133">Transmembrane helix</keyword>
<dbReference type="Pfam" id="PF00990">
    <property type="entry name" value="GGDEF"/>
    <property type="match status" value="1"/>
</dbReference>
<dbReference type="SUPFAM" id="SSF141868">
    <property type="entry name" value="EAL domain-like"/>
    <property type="match status" value="1"/>
</dbReference>
<accession>A0ABX7EYK3</accession>
<feature type="transmembrane region" description="Helical" evidence="1">
    <location>
        <begin position="187"/>
        <end position="207"/>
    </location>
</feature>
<keyword evidence="5" id="KW-1185">Reference proteome</keyword>
<reference evidence="4 5" key="1">
    <citation type="submission" date="2018-09" db="EMBL/GenBank/DDBJ databases">
        <title>Rhizobium sp. MAE2-X.</title>
        <authorList>
            <person name="Lee Y."/>
            <person name="Jeon C.O."/>
        </authorList>
    </citation>
    <scope>NUCLEOTIDE SEQUENCE [LARGE SCALE GENOMIC DNA]</scope>
    <source>
        <strain evidence="4 5">MAE2-X</strain>
    </source>
</reference>
<feature type="domain" description="GGDEF" evidence="3">
    <location>
        <begin position="391"/>
        <end position="524"/>
    </location>
</feature>
<feature type="domain" description="EAL" evidence="2">
    <location>
        <begin position="533"/>
        <end position="783"/>
    </location>
</feature>
<feature type="transmembrane region" description="Helical" evidence="1">
    <location>
        <begin position="155"/>
        <end position="180"/>
    </location>
</feature>
<dbReference type="PROSITE" id="PS50883">
    <property type="entry name" value="EAL"/>
    <property type="match status" value="1"/>
</dbReference>
<evidence type="ECO:0000313" key="4">
    <source>
        <dbReference type="EMBL" id="QRF53385.1"/>
    </source>
</evidence>
<keyword evidence="1" id="KW-0812">Transmembrane</keyword>
<evidence type="ECO:0000313" key="5">
    <source>
        <dbReference type="Proteomes" id="UP000596351"/>
    </source>
</evidence>
<dbReference type="Pfam" id="PF00989">
    <property type="entry name" value="PAS"/>
    <property type="match status" value="1"/>
</dbReference>
<feature type="transmembrane region" description="Helical" evidence="1">
    <location>
        <begin position="114"/>
        <end position="135"/>
    </location>
</feature>
<dbReference type="InterPro" id="IPR035965">
    <property type="entry name" value="PAS-like_dom_sf"/>
</dbReference>
<dbReference type="CDD" id="cd01949">
    <property type="entry name" value="GGDEF"/>
    <property type="match status" value="1"/>
</dbReference>
<dbReference type="Proteomes" id="UP000596351">
    <property type="component" value="Chromosome"/>
</dbReference>
<dbReference type="PROSITE" id="PS50887">
    <property type="entry name" value="GGDEF"/>
    <property type="match status" value="1"/>
</dbReference>
<evidence type="ECO:0000256" key="1">
    <source>
        <dbReference type="SAM" id="Phobius"/>
    </source>
</evidence>
<proteinExistence type="predicted"/>
<feature type="transmembrane region" description="Helical" evidence="1">
    <location>
        <begin position="75"/>
        <end position="94"/>
    </location>
</feature>
<name>A0ABX7EYK3_9HYPH</name>
<dbReference type="SUPFAM" id="SSF55073">
    <property type="entry name" value="Nucleotide cyclase"/>
    <property type="match status" value="1"/>
</dbReference>
<dbReference type="SMART" id="SM00052">
    <property type="entry name" value="EAL"/>
    <property type="match status" value="1"/>
</dbReference>
<dbReference type="InterPro" id="IPR000160">
    <property type="entry name" value="GGDEF_dom"/>
</dbReference>